<organism evidence="1 2">
    <name type="scientific">Panagrolaimus sp. PS1159</name>
    <dbReference type="NCBI Taxonomy" id="55785"/>
    <lineage>
        <taxon>Eukaryota</taxon>
        <taxon>Metazoa</taxon>
        <taxon>Ecdysozoa</taxon>
        <taxon>Nematoda</taxon>
        <taxon>Chromadorea</taxon>
        <taxon>Rhabditida</taxon>
        <taxon>Tylenchina</taxon>
        <taxon>Panagrolaimomorpha</taxon>
        <taxon>Panagrolaimoidea</taxon>
        <taxon>Panagrolaimidae</taxon>
        <taxon>Panagrolaimus</taxon>
    </lineage>
</organism>
<name>A0AC35FR17_9BILA</name>
<protein>
    <submittedName>
        <fullName evidence="2">F-box domain-containing protein</fullName>
    </submittedName>
</protein>
<evidence type="ECO:0000313" key="2">
    <source>
        <dbReference type="WBParaSite" id="PS1159_v2.g20068.t1"/>
    </source>
</evidence>
<dbReference type="Proteomes" id="UP000887580">
    <property type="component" value="Unplaced"/>
</dbReference>
<accession>A0AC35FR17</accession>
<evidence type="ECO:0000313" key="1">
    <source>
        <dbReference type="Proteomes" id="UP000887580"/>
    </source>
</evidence>
<dbReference type="WBParaSite" id="PS1159_v2.g20068.t1">
    <property type="protein sequence ID" value="PS1159_v2.g20068.t1"/>
    <property type="gene ID" value="PS1159_v2.g20068"/>
</dbReference>
<proteinExistence type="predicted"/>
<sequence length="164" mass="18634">MAFPLITLPSELLVQIFGLLDFKSFISMKSTCQVAKNVGENNNGKNGKHHLSTFTFGSDENLKRYLSNLKVTKRLFIDEYNESYANHFNVGPLVENVEIVELSNIKKSISSSNILPLFKSLKKCNQFKLEGGRLVDGKLSILLEEMNFCFSLRLVFVFFIIGRD</sequence>
<reference evidence="2" key="1">
    <citation type="submission" date="2022-11" db="UniProtKB">
        <authorList>
            <consortium name="WormBaseParasite"/>
        </authorList>
    </citation>
    <scope>IDENTIFICATION</scope>
</reference>